<keyword evidence="2" id="KW-1185">Reference proteome</keyword>
<reference evidence="1" key="1">
    <citation type="submission" date="2023-03" db="EMBL/GenBank/DDBJ databases">
        <title>Massive genome expansion in bonnet fungi (Mycena s.s.) driven by repeated elements and novel gene families across ecological guilds.</title>
        <authorList>
            <consortium name="Lawrence Berkeley National Laboratory"/>
            <person name="Harder C.B."/>
            <person name="Miyauchi S."/>
            <person name="Viragh M."/>
            <person name="Kuo A."/>
            <person name="Thoen E."/>
            <person name="Andreopoulos B."/>
            <person name="Lu D."/>
            <person name="Skrede I."/>
            <person name="Drula E."/>
            <person name="Henrissat B."/>
            <person name="Morin E."/>
            <person name="Kohler A."/>
            <person name="Barry K."/>
            <person name="LaButti K."/>
            <person name="Morin E."/>
            <person name="Salamov A."/>
            <person name="Lipzen A."/>
            <person name="Mereny Z."/>
            <person name="Hegedus B."/>
            <person name="Baldrian P."/>
            <person name="Stursova M."/>
            <person name="Weitz H."/>
            <person name="Taylor A."/>
            <person name="Grigoriev I.V."/>
            <person name="Nagy L.G."/>
            <person name="Martin F."/>
            <person name="Kauserud H."/>
        </authorList>
    </citation>
    <scope>NUCLEOTIDE SEQUENCE</scope>
    <source>
        <strain evidence="1">9144</strain>
    </source>
</reference>
<gene>
    <name evidence="1" type="ORF">GGX14DRAFT_333158</name>
</gene>
<feature type="non-terminal residue" evidence="1">
    <location>
        <position position="1"/>
    </location>
</feature>
<dbReference type="Proteomes" id="UP001219525">
    <property type="component" value="Unassembled WGS sequence"/>
</dbReference>
<name>A0AAD6VJA8_9AGAR</name>
<comment type="caution">
    <text evidence="1">The sequence shown here is derived from an EMBL/GenBank/DDBJ whole genome shotgun (WGS) entry which is preliminary data.</text>
</comment>
<feature type="non-terminal residue" evidence="1">
    <location>
        <position position="136"/>
    </location>
</feature>
<evidence type="ECO:0000313" key="2">
    <source>
        <dbReference type="Proteomes" id="UP001219525"/>
    </source>
</evidence>
<accession>A0AAD6VJA8</accession>
<protein>
    <submittedName>
        <fullName evidence="1">Uncharacterized protein</fullName>
    </submittedName>
</protein>
<sequence length="136" mass="15515">ARAWPRLGSLMLYSFDPEPNPFLPLRPTLASLYSFAQHCPRLHSLEIMLDARVLPITHDTSQPPQGQVAALRIGHSPIFRPSAVARFLSDIFPNLVTIARPVFYKATPEEMAIRDRRWTKVKGLLPEFVAVREEER</sequence>
<proteinExistence type="predicted"/>
<dbReference type="EMBL" id="JARJCW010000019">
    <property type="protein sequence ID" value="KAJ7214510.1"/>
    <property type="molecule type" value="Genomic_DNA"/>
</dbReference>
<evidence type="ECO:0000313" key="1">
    <source>
        <dbReference type="EMBL" id="KAJ7214510.1"/>
    </source>
</evidence>
<organism evidence="1 2">
    <name type="scientific">Mycena pura</name>
    <dbReference type="NCBI Taxonomy" id="153505"/>
    <lineage>
        <taxon>Eukaryota</taxon>
        <taxon>Fungi</taxon>
        <taxon>Dikarya</taxon>
        <taxon>Basidiomycota</taxon>
        <taxon>Agaricomycotina</taxon>
        <taxon>Agaricomycetes</taxon>
        <taxon>Agaricomycetidae</taxon>
        <taxon>Agaricales</taxon>
        <taxon>Marasmiineae</taxon>
        <taxon>Mycenaceae</taxon>
        <taxon>Mycena</taxon>
    </lineage>
</organism>
<dbReference type="AlphaFoldDB" id="A0AAD6VJA8"/>